<dbReference type="PANTHER" id="PTHR42939:SF1">
    <property type="entry name" value="ABC TRANSPORTER ATP-BINDING PROTEIN ALBC-RELATED"/>
    <property type="match status" value="1"/>
</dbReference>
<dbReference type="RefSeq" id="WP_386721686.1">
    <property type="nucleotide sequence ID" value="NZ_JBHRSZ010000005.1"/>
</dbReference>
<sequence length="319" mass="34994">MNDVIVDLQQVSKYYRNVQALHPLTMSVNAGEALGLFGHNGAGKSTLMKLILGVLASTSGEVKALGHCPRSNGAHEYRRQFGYLPENVSFYDQLTGREVLYYFAKLKGHTKVHAESLLEEVNLAPAANRPVKTYSKGMRQRLGLAQAFLGSPKLLILDEPTVGLDPVATSEFYHMVDRLKTEGCAVILCSHVLPGIEGHIDRAMILSKGRKLALGSLDELRAEAALPTEIMVSGMAEAEIKTLLNGQLTASTWLPQDAGRERFTITSDHKLAVMKRLLAQDQIQDLQLKQPSLEDLYHFYLSSTHSRSADTVSGGATHE</sequence>
<organism evidence="5 6">
    <name type="scientific">Litoribrevibacter euphylliae</name>
    <dbReference type="NCBI Taxonomy" id="1834034"/>
    <lineage>
        <taxon>Bacteria</taxon>
        <taxon>Pseudomonadati</taxon>
        <taxon>Pseudomonadota</taxon>
        <taxon>Gammaproteobacteria</taxon>
        <taxon>Oceanospirillales</taxon>
        <taxon>Oceanospirillaceae</taxon>
        <taxon>Litoribrevibacter</taxon>
    </lineage>
</organism>
<evidence type="ECO:0000256" key="3">
    <source>
        <dbReference type="ARBA" id="ARBA00022840"/>
    </source>
</evidence>
<dbReference type="Pfam" id="PF00005">
    <property type="entry name" value="ABC_tran"/>
    <property type="match status" value="1"/>
</dbReference>
<dbReference type="PANTHER" id="PTHR42939">
    <property type="entry name" value="ABC TRANSPORTER ATP-BINDING PROTEIN ALBC-RELATED"/>
    <property type="match status" value="1"/>
</dbReference>
<dbReference type="Proteomes" id="UP001595476">
    <property type="component" value="Unassembled WGS sequence"/>
</dbReference>
<evidence type="ECO:0000256" key="1">
    <source>
        <dbReference type="ARBA" id="ARBA00022448"/>
    </source>
</evidence>
<dbReference type="InterPro" id="IPR003439">
    <property type="entry name" value="ABC_transporter-like_ATP-bd"/>
</dbReference>
<evidence type="ECO:0000256" key="2">
    <source>
        <dbReference type="ARBA" id="ARBA00022741"/>
    </source>
</evidence>
<comment type="caution">
    <text evidence="5">The sequence shown here is derived from an EMBL/GenBank/DDBJ whole genome shotgun (WGS) entry which is preliminary data.</text>
</comment>
<dbReference type="PROSITE" id="PS00211">
    <property type="entry name" value="ABC_TRANSPORTER_1"/>
    <property type="match status" value="1"/>
</dbReference>
<keyword evidence="3 5" id="KW-0067">ATP-binding</keyword>
<dbReference type="Gene3D" id="3.40.50.300">
    <property type="entry name" value="P-loop containing nucleotide triphosphate hydrolases"/>
    <property type="match status" value="1"/>
</dbReference>
<feature type="domain" description="ABC transporter" evidence="4">
    <location>
        <begin position="6"/>
        <end position="233"/>
    </location>
</feature>
<dbReference type="EMBL" id="JBHRSZ010000005">
    <property type="protein sequence ID" value="MFC3151985.1"/>
    <property type="molecule type" value="Genomic_DNA"/>
</dbReference>
<dbReference type="SMART" id="SM00382">
    <property type="entry name" value="AAA"/>
    <property type="match status" value="1"/>
</dbReference>
<dbReference type="GO" id="GO:0005524">
    <property type="term" value="F:ATP binding"/>
    <property type="evidence" value="ECO:0007669"/>
    <property type="project" value="UniProtKB-KW"/>
</dbReference>
<dbReference type="SUPFAM" id="SSF52540">
    <property type="entry name" value="P-loop containing nucleoside triphosphate hydrolases"/>
    <property type="match status" value="1"/>
</dbReference>
<dbReference type="InterPro" id="IPR051782">
    <property type="entry name" value="ABC_Transporter_VariousFunc"/>
</dbReference>
<dbReference type="CDD" id="cd03230">
    <property type="entry name" value="ABC_DR_subfamily_A"/>
    <property type="match status" value="1"/>
</dbReference>
<name>A0ABV7HIK9_9GAMM</name>
<dbReference type="InterPro" id="IPR003593">
    <property type="entry name" value="AAA+_ATPase"/>
</dbReference>
<keyword evidence="6" id="KW-1185">Reference proteome</keyword>
<keyword evidence="2" id="KW-0547">Nucleotide-binding</keyword>
<accession>A0ABV7HIK9</accession>
<evidence type="ECO:0000259" key="4">
    <source>
        <dbReference type="PROSITE" id="PS50893"/>
    </source>
</evidence>
<dbReference type="InterPro" id="IPR027417">
    <property type="entry name" value="P-loop_NTPase"/>
</dbReference>
<evidence type="ECO:0000313" key="6">
    <source>
        <dbReference type="Proteomes" id="UP001595476"/>
    </source>
</evidence>
<evidence type="ECO:0000313" key="5">
    <source>
        <dbReference type="EMBL" id="MFC3151985.1"/>
    </source>
</evidence>
<keyword evidence="1" id="KW-0813">Transport</keyword>
<gene>
    <name evidence="5" type="ORF">ACFOEK_13165</name>
</gene>
<protein>
    <submittedName>
        <fullName evidence="5">ABC transporter ATP-binding protein</fullName>
    </submittedName>
</protein>
<dbReference type="InterPro" id="IPR017871">
    <property type="entry name" value="ABC_transporter-like_CS"/>
</dbReference>
<dbReference type="PROSITE" id="PS50893">
    <property type="entry name" value="ABC_TRANSPORTER_2"/>
    <property type="match status" value="1"/>
</dbReference>
<proteinExistence type="predicted"/>
<reference evidence="6" key="1">
    <citation type="journal article" date="2019" name="Int. J. Syst. Evol. Microbiol.">
        <title>The Global Catalogue of Microorganisms (GCM) 10K type strain sequencing project: providing services to taxonomists for standard genome sequencing and annotation.</title>
        <authorList>
            <consortium name="The Broad Institute Genomics Platform"/>
            <consortium name="The Broad Institute Genome Sequencing Center for Infectious Disease"/>
            <person name="Wu L."/>
            <person name="Ma J."/>
        </authorList>
    </citation>
    <scope>NUCLEOTIDE SEQUENCE [LARGE SCALE GENOMIC DNA]</scope>
    <source>
        <strain evidence="6">KCTC 52438</strain>
    </source>
</reference>